<reference evidence="2 3" key="1">
    <citation type="submission" date="2019-08" db="EMBL/GenBank/DDBJ databases">
        <title>Complete genome sequence of Rhodanobacter glycinis strain T01E-68 isolated from tomato root.</title>
        <authorList>
            <person name="Weon H.-Y."/>
            <person name="Lee S.A."/>
        </authorList>
    </citation>
    <scope>NUCLEOTIDE SEQUENCE [LARGE SCALE GENOMIC DNA]</scope>
    <source>
        <strain evidence="2 3">T01E-68</strain>
    </source>
</reference>
<protein>
    <submittedName>
        <fullName evidence="2">GIY-YIG nuclease family protein</fullName>
    </submittedName>
</protein>
<dbReference type="RefSeq" id="WP_147627321.1">
    <property type="nucleotide sequence ID" value="NZ_CP042807.1"/>
</dbReference>
<sequence>MLLFDVIKLWVPQCTPRNTKVHLARWNGREEPHDQYLAGTFEEWQRWQSMDYFNREHVLSLIQLPNTVTRWLYAGLYRPAGKAFHEATPEKKSHYIYDLERLTAADEWRGRLYVQSPYKERNSWPTGERLEQELVVEELTREPDTMATFPGFNQVDITIAELDRIVRNSLESWRTALASVKGIYLITDKEGALYVGKADGADGLWGRWTTYALTGHGNNVALMKEFGLAAPPERKFDLRFSILEIAPTTATDLDKRETHWKKVLGSRVHGYNRN</sequence>
<organism evidence="2 3">
    <name type="scientific">Rhodanobacter glycinis</name>
    <dbReference type="NCBI Taxonomy" id="582702"/>
    <lineage>
        <taxon>Bacteria</taxon>
        <taxon>Pseudomonadati</taxon>
        <taxon>Pseudomonadota</taxon>
        <taxon>Gammaproteobacteria</taxon>
        <taxon>Lysobacterales</taxon>
        <taxon>Rhodanobacteraceae</taxon>
        <taxon>Rhodanobacter</taxon>
    </lineage>
</organism>
<dbReference type="Gene3D" id="3.40.1440.10">
    <property type="entry name" value="GIY-YIG endonuclease"/>
    <property type="match status" value="1"/>
</dbReference>
<accession>A0A5B9E2A5</accession>
<dbReference type="EMBL" id="CP042807">
    <property type="protein sequence ID" value="QEE24801.1"/>
    <property type="molecule type" value="Genomic_DNA"/>
</dbReference>
<proteinExistence type="predicted"/>
<gene>
    <name evidence="2" type="ORF">CS053_10045</name>
</gene>
<dbReference type="SUPFAM" id="SSF82771">
    <property type="entry name" value="GIY-YIG endonuclease"/>
    <property type="match status" value="1"/>
</dbReference>
<evidence type="ECO:0000313" key="3">
    <source>
        <dbReference type="Proteomes" id="UP000321807"/>
    </source>
</evidence>
<dbReference type="KEGG" id="rgl:CS053_10045"/>
<dbReference type="Pfam" id="PF01541">
    <property type="entry name" value="GIY-YIG"/>
    <property type="match status" value="1"/>
</dbReference>
<name>A0A5B9E2A5_9GAMM</name>
<evidence type="ECO:0000259" key="1">
    <source>
        <dbReference type="PROSITE" id="PS50164"/>
    </source>
</evidence>
<dbReference type="Proteomes" id="UP000321807">
    <property type="component" value="Chromosome"/>
</dbReference>
<dbReference type="CDD" id="cd10446">
    <property type="entry name" value="GIY-YIG_unchar_1"/>
    <property type="match status" value="1"/>
</dbReference>
<dbReference type="AlphaFoldDB" id="A0A5B9E2A5"/>
<feature type="domain" description="GIY-YIG" evidence="1">
    <location>
        <begin position="179"/>
        <end position="273"/>
    </location>
</feature>
<evidence type="ECO:0000313" key="2">
    <source>
        <dbReference type="EMBL" id="QEE24801.1"/>
    </source>
</evidence>
<dbReference type="InterPro" id="IPR035901">
    <property type="entry name" value="GIY-YIG_endonuc_sf"/>
</dbReference>
<dbReference type="PROSITE" id="PS50164">
    <property type="entry name" value="GIY_YIG"/>
    <property type="match status" value="1"/>
</dbReference>
<dbReference type="InterPro" id="IPR000305">
    <property type="entry name" value="GIY-YIG_endonuc"/>
</dbReference>